<accession>A0AA86RPG6</accession>
<sequence length="628" mass="73395">MLQSYKLQKIHPTIHLKQDSLNKNIYTLKKKELKTNATDSNSKETSQYASQIFTDNNSNNEKKKTKSQNKPHESLKEHSTPYNSRKTPRKSEKWQLVTSIYQQCIIRSILYVQYLKLDYSILVIIFQQINIQHAEIMWNDIHQIGVNDCIYLKIQYYNIQQYLIFHFLTRQMTEQNQNALNEEYDDKMTRKYQGKIKNGKLEIGKWYCGGDPEVTNLRFLEKFNIQTLKLFNNNNMCIKLRNKTIKILVLGKQSYELLNLQVDDLELENLEILDLQDINLENDQLYNLAKFKKLHTLDVSRNKVDLTHIHSVTSLTKLYMQRCDLMNVDQISSLVNLEDLDICLNRNVDFSQLQQVRSLTKLTMRECGLTNIDQITQLINLEVLNVSDNSLLTINSIGSLVNLKELNISYNKQIDISPLKDLVGLIKLVLNHCELKTISALQPLINLQDLDLSFNYDINITELQYLKDLTYLNLEGCNLVSICVLRPLVNLEVLFISDNNIVLLDADLNKMQKLQMFVADNNQISDFSQIEKHPNYNNINKNGWRTFEISDQREPSQEQLRQANKFRNIESPNIQLKQIQNQHKALKTELDNVKQNINVTTSNALQSQIQFTANVVRLFQLLNYFGFE</sequence>
<dbReference type="PANTHER" id="PTHR46652">
    <property type="entry name" value="LEUCINE-RICH REPEAT AND IQ DOMAIN-CONTAINING PROTEIN 1-RELATED"/>
    <property type="match status" value="1"/>
</dbReference>
<dbReference type="AlphaFoldDB" id="A0AA86RPG6"/>
<evidence type="ECO:0000313" key="6">
    <source>
        <dbReference type="EMBL" id="CAL6002404.1"/>
    </source>
</evidence>
<feature type="compositionally biased region" description="Basic and acidic residues" evidence="4">
    <location>
        <begin position="70"/>
        <end position="79"/>
    </location>
</feature>
<evidence type="ECO:0000256" key="4">
    <source>
        <dbReference type="SAM" id="MobiDB-lite"/>
    </source>
</evidence>
<keyword evidence="1" id="KW-0433">Leucine-rich repeat</keyword>
<dbReference type="InterPro" id="IPR025875">
    <property type="entry name" value="Leu-rich_rpt_4"/>
</dbReference>
<feature type="region of interest" description="Disordered" evidence="4">
    <location>
        <begin position="33"/>
        <end position="88"/>
    </location>
</feature>
<comment type="caution">
    <text evidence="5">The sequence shown here is derived from an EMBL/GenBank/DDBJ whole genome shotgun (WGS) entry which is preliminary data.</text>
</comment>
<evidence type="ECO:0000256" key="3">
    <source>
        <dbReference type="SAM" id="Coils"/>
    </source>
</evidence>
<proteinExistence type="predicted"/>
<dbReference type="Pfam" id="PF12799">
    <property type="entry name" value="LRR_4"/>
    <property type="match status" value="1"/>
</dbReference>
<feature type="compositionally biased region" description="Polar residues" evidence="4">
    <location>
        <begin position="35"/>
        <end position="55"/>
    </location>
</feature>
<protein>
    <submittedName>
        <fullName evidence="5">Uncharacterized protein</fullName>
    </submittedName>
</protein>
<dbReference type="InterPro" id="IPR001611">
    <property type="entry name" value="Leu-rich_rpt"/>
</dbReference>
<feature type="coiled-coil region" evidence="3">
    <location>
        <begin position="576"/>
        <end position="603"/>
    </location>
</feature>
<evidence type="ECO:0000256" key="2">
    <source>
        <dbReference type="ARBA" id="ARBA00022737"/>
    </source>
</evidence>
<dbReference type="InterPro" id="IPR032675">
    <property type="entry name" value="LRR_dom_sf"/>
</dbReference>
<dbReference type="EMBL" id="CATOUU010001185">
    <property type="protein sequence ID" value="CAI9978503.1"/>
    <property type="molecule type" value="Genomic_DNA"/>
</dbReference>
<dbReference type="EMBL" id="CAXDID020000045">
    <property type="protein sequence ID" value="CAL6002404.1"/>
    <property type="molecule type" value="Genomic_DNA"/>
</dbReference>
<dbReference type="PROSITE" id="PS51450">
    <property type="entry name" value="LRR"/>
    <property type="match status" value="3"/>
</dbReference>
<evidence type="ECO:0000313" key="7">
    <source>
        <dbReference type="Proteomes" id="UP001642409"/>
    </source>
</evidence>
<reference evidence="6 7" key="2">
    <citation type="submission" date="2024-07" db="EMBL/GenBank/DDBJ databases">
        <authorList>
            <person name="Akdeniz Z."/>
        </authorList>
    </citation>
    <scope>NUCLEOTIDE SEQUENCE [LARGE SCALE GENOMIC DNA]</scope>
</reference>
<evidence type="ECO:0000313" key="5">
    <source>
        <dbReference type="EMBL" id="CAI9978503.1"/>
    </source>
</evidence>
<dbReference type="Gene3D" id="3.80.10.10">
    <property type="entry name" value="Ribonuclease Inhibitor"/>
    <property type="match status" value="1"/>
</dbReference>
<keyword evidence="7" id="KW-1185">Reference proteome</keyword>
<name>A0AA86RPG6_9EUKA</name>
<keyword evidence="2" id="KW-0677">Repeat</keyword>
<reference evidence="5" key="1">
    <citation type="submission" date="2023-06" db="EMBL/GenBank/DDBJ databases">
        <authorList>
            <person name="Kurt Z."/>
        </authorList>
    </citation>
    <scope>NUCLEOTIDE SEQUENCE</scope>
</reference>
<dbReference type="PANTHER" id="PTHR46652:SF3">
    <property type="entry name" value="LEUCINE-RICH REPEAT-CONTAINING PROTEIN 9"/>
    <property type="match status" value="1"/>
</dbReference>
<evidence type="ECO:0000256" key="1">
    <source>
        <dbReference type="ARBA" id="ARBA00022614"/>
    </source>
</evidence>
<dbReference type="SUPFAM" id="SSF52058">
    <property type="entry name" value="L domain-like"/>
    <property type="match status" value="1"/>
</dbReference>
<dbReference type="Proteomes" id="UP001642409">
    <property type="component" value="Unassembled WGS sequence"/>
</dbReference>
<gene>
    <name evidence="6" type="ORF">HINF_LOCUS17905</name>
    <name evidence="5" type="ORF">HINF_LOCUS66148</name>
</gene>
<dbReference type="InterPro" id="IPR050836">
    <property type="entry name" value="SDS22/Internalin_LRR"/>
</dbReference>
<keyword evidence="3" id="KW-0175">Coiled coil</keyword>
<organism evidence="5">
    <name type="scientific">Hexamita inflata</name>
    <dbReference type="NCBI Taxonomy" id="28002"/>
    <lineage>
        <taxon>Eukaryota</taxon>
        <taxon>Metamonada</taxon>
        <taxon>Diplomonadida</taxon>
        <taxon>Hexamitidae</taxon>
        <taxon>Hexamitinae</taxon>
        <taxon>Hexamita</taxon>
    </lineage>
</organism>